<evidence type="ECO:0000313" key="11">
    <source>
        <dbReference type="EMBL" id="KZM36651.1"/>
    </source>
</evidence>
<comment type="similarity">
    <text evidence="7">Belongs to the ABC-4 integral membrane protein family.</text>
</comment>
<keyword evidence="3" id="KW-1003">Cell membrane</keyword>
<evidence type="ECO:0000256" key="1">
    <source>
        <dbReference type="ARBA" id="ARBA00004651"/>
    </source>
</evidence>
<feature type="transmembrane region" description="Helical" evidence="8">
    <location>
        <begin position="300"/>
        <end position="323"/>
    </location>
</feature>
<comment type="subcellular location">
    <subcellularLocation>
        <location evidence="1">Cell membrane</location>
        <topology evidence="1">Multi-pass membrane protein</topology>
    </subcellularLocation>
</comment>
<evidence type="ECO:0000256" key="6">
    <source>
        <dbReference type="ARBA" id="ARBA00023136"/>
    </source>
</evidence>
<proteinExistence type="inferred from homology"/>
<keyword evidence="6 8" id="KW-0472">Membrane</keyword>
<dbReference type="EMBL" id="LRIE01000045">
    <property type="protein sequence ID" value="KZM36651.1"/>
    <property type="molecule type" value="Genomic_DNA"/>
</dbReference>
<gene>
    <name evidence="11" type="ORF">OJAG_06360</name>
</gene>
<dbReference type="Pfam" id="PF02687">
    <property type="entry name" value="FtsX"/>
    <property type="match status" value="1"/>
</dbReference>
<evidence type="ECO:0000256" key="2">
    <source>
        <dbReference type="ARBA" id="ARBA00022448"/>
    </source>
</evidence>
<feature type="domain" description="MacB-like periplasmic core" evidence="10">
    <location>
        <begin position="18"/>
        <end position="195"/>
    </location>
</feature>
<dbReference type="Proteomes" id="UP000076447">
    <property type="component" value="Unassembled WGS sequence"/>
</dbReference>
<protein>
    <submittedName>
        <fullName evidence="11">FtsX-like permease family protein</fullName>
    </submittedName>
</protein>
<reference evidence="11 12" key="1">
    <citation type="submission" date="2016-01" db="EMBL/GenBank/DDBJ databases">
        <title>Genome sequence of Oerskovia enterophila VJag, an agar and cellulose degrading bacterium.</title>
        <authorList>
            <person name="Poehlein A."/>
            <person name="Jag V."/>
            <person name="Bengelsdorf F."/>
            <person name="Duerre P."/>
            <person name="Daniel R."/>
        </authorList>
    </citation>
    <scope>NUCLEOTIDE SEQUENCE [LARGE SCALE GENOMIC DNA]</scope>
    <source>
        <strain evidence="11 12">VJag</strain>
    </source>
</reference>
<dbReference type="STRING" id="43678.OJAG_06360"/>
<dbReference type="Pfam" id="PF12704">
    <property type="entry name" value="MacB_PCD"/>
    <property type="match status" value="1"/>
</dbReference>
<evidence type="ECO:0000259" key="10">
    <source>
        <dbReference type="Pfam" id="PF12704"/>
    </source>
</evidence>
<dbReference type="PATRIC" id="fig|43678.3.peg.671"/>
<name>A0A163SQ26_9CELL</name>
<dbReference type="InterPro" id="IPR051125">
    <property type="entry name" value="ABC-4/HrtB_transporter"/>
</dbReference>
<evidence type="ECO:0000256" key="8">
    <source>
        <dbReference type="SAM" id="Phobius"/>
    </source>
</evidence>
<dbReference type="AlphaFoldDB" id="A0A163SQ26"/>
<evidence type="ECO:0000256" key="4">
    <source>
        <dbReference type="ARBA" id="ARBA00022692"/>
    </source>
</evidence>
<dbReference type="OrthoDB" id="5242186at2"/>
<organism evidence="11 12">
    <name type="scientific">Oerskovia enterophila</name>
    <dbReference type="NCBI Taxonomy" id="43678"/>
    <lineage>
        <taxon>Bacteria</taxon>
        <taxon>Bacillati</taxon>
        <taxon>Actinomycetota</taxon>
        <taxon>Actinomycetes</taxon>
        <taxon>Micrococcales</taxon>
        <taxon>Cellulomonadaceae</taxon>
        <taxon>Oerskovia</taxon>
    </lineage>
</organism>
<accession>A0A163SQ26</accession>
<evidence type="ECO:0000256" key="5">
    <source>
        <dbReference type="ARBA" id="ARBA00022989"/>
    </source>
</evidence>
<dbReference type="PANTHER" id="PTHR43738:SF1">
    <property type="entry name" value="HEMIN TRANSPORT SYSTEM PERMEASE PROTEIN HRTB-RELATED"/>
    <property type="match status" value="1"/>
</dbReference>
<evidence type="ECO:0000259" key="9">
    <source>
        <dbReference type="Pfam" id="PF02687"/>
    </source>
</evidence>
<evidence type="ECO:0000256" key="7">
    <source>
        <dbReference type="ARBA" id="ARBA00038076"/>
    </source>
</evidence>
<feature type="transmembrane region" description="Helical" evidence="8">
    <location>
        <begin position="251"/>
        <end position="273"/>
    </location>
</feature>
<feature type="transmembrane region" description="Helical" evidence="8">
    <location>
        <begin position="335"/>
        <end position="355"/>
    </location>
</feature>
<sequence>MFVALRDLRFARGRFVLMSTVIVLITFLVGFLASLTAGLARASTSGITDLPVDQLAFTVTDGADPSFTESQVDATQWDAWAAVDGVDSAEPLGIATTRASVTAGADGEAGTTAAVTAFGSRAGSGLVPDDAEATPGTVLLSSGAADDLGAQEGDQLALGSLTLTVAGVLDTQADFSHTPVVWMDLSDWQTVGARGGGASGDEVATVVAITGDPSGSALTAGETETGTATLTPMGARAAVSSFSAENMSLTMMQGFLLAISALVVGAFFTVWTINRAGDVAVLKALGASTSYLLRDAIGQALVLLVLGVGVGTALAAGAGALAAQVMPVVVSPATTLLPALILVVLGTVGAVAAIIRITRIDPHAALAAR</sequence>
<comment type="caution">
    <text evidence="11">The sequence shown here is derived from an EMBL/GenBank/DDBJ whole genome shotgun (WGS) entry which is preliminary data.</text>
</comment>
<evidence type="ECO:0000313" key="12">
    <source>
        <dbReference type="Proteomes" id="UP000076447"/>
    </source>
</evidence>
<dbReference type="RefSeq" id="WP_068707118.1">
    <property type="nucleotide sequence ID" value="NZ_LRIE01000045.1"/>
</dbReference>
<keyword evidence="2" id="KW-0813">Transport</keyword>
<keyword evidence="5 8" id="KW-1133">Transmembrane helix</keyword>
<dbReference type="InterPro" id="IPR003838">
    <property type="entry name" value="ABC3_permease_C"/>
</dbReference>
<evidence type="ECO:0000256" key="3">
    <source>
        <dbReference type="ARBA" id="ARBA00022475"/>
    </source>
</evidence>
<dbReference type="PANTHER" id="PTHR43738">
    <property type="entry name" value="ABC TRANSPORTER, MEMBRANE PROTEIN"/>
    <property type="match status" value="1"/>
</dbReference>
<dbReference type="InterPro" id="IPR025857">
    <property type="entry name" value="MacB_PCD"/>
</dbReference>
<feature type="domain" description="ABC3 transporter permease C-terminal" evidence="9">
    <location>
        <begin position="254"/>
        <end position="362"/>
    </location>
</feature>
<keyword evidence="4 8" id="KW-0812">Transmembrane</keyword>
<dbReference type="GO" id="GO:0005886">
    <property type="term" value="C:plasma membrane"/>
    <property type="evidence" value="ECO:0007669"/>
    <property type="project" value="UniProtKB-SubCell"/>
</dbReference>